<gene>
    <name evidence="3" type="ORF">GCK32_008235</name>
</gene>
<evidence type="ECO:0000313" key="3">
    <source>
        <dbReference type="EMBL" id="KAK5964703.1"/>
    </source>
</evidence>
<keyword evidence="4" id="KW-1185">Reference proteome</keyword>
<sequence length="409" mass="44775">MPSCLVACIISATPLPVSLAACERSHALPAVIMSDQCSGNPQNVEECNLVMEALLSKVANQMNFEILLRGQEDILTLSEYEALFAAEMKICESALDVVLELARKQKAYLEALVAQKRIERALPSTIANAFKQVATEANKVSDLRKRLEEGEYSFFVSAYAKGDDGTDTTSVNCVINGLSNTQSNVPSYGNTVFSTSCSRTEFPSTVRLRERPQFSSDAARRILDELETVKKKAPTKTEFETRVSSVQSEQKPTKSNSQDCSVERQYGDERIHNKQISSSGGCSLDGSLIAESESSVQNGLRTYSPVHEIPPQPNFDDTGMEAFSESLSVLPGLRSAQKIGNDTATGVQGKNMPPECPAVVLRSTENTAQPVQNENAKPVQIPLWLSTTTYQPPRRPKFTSSVGRMFNQE</sequence>
<evidence type="ECO:0000256" key="2">
    <source>
        <dbReference type="SAM" id="SignalP"/>
    </source>
</evidence>
<reference evidence="3 4" key="1">
    <citation type="submission" date="2019-10" db="EMBL/GenBank/DDBJ databases">
        <title>Assembly and Annotation for the nematode Trichostrongylus colubriformis.</title>
        <authorList>
            <person name="Martin J."/>
        </authorList>
    </citation>
    <scope>NUCLEOTIDE SEQUENCE [LARGE SCALE GENOMIC DNA]</scope>
    <source>
        <strain evidence="3">G859</strain>
        <tissue evidence="3">Whole worm</tissue>
    </source>
</reference>
<protein>
    <submittedName>
        <fullName evidence="3">Uncharacterized protein</fullName>
    </submittedName>
</protein>
<proteinExistence type="predicted"/>
<evidence type="ECO:0000256" key="1">
    <source>
        <dbReference type="SAM" id="MobiDB-lite"/>
    </source>
</evidence>
<feature type="signal peptide" evidence="2">
    <location>
        <begin position="1"/>
        <end position="20"/>
    </location>
</feature>
<feature type="compositionally biased region" description="Polar residues" evidence="1">
    <location>
        <begin position="242"/>
        <end position="260"/>
    </location>
</feature>
<comment type="caution">
    <text evidence="3">The sequence shown here is derived from an EMBL/GenBank/DDBJ whole genome shotgun (WGS) entry which is preliminary data.</text>
</comment>
<accession>A0AAN8FIM4</accession>
<dbReference type="EMBL" id="WIXE01025440">
    <property type="protein sequence ID" value="KAK5964703.1"/>
    <property type="molecule type" value="Genomic_DNA"/>
</dbReference>
<organism evidence="3 4">
    <name type="scientific">Trichostrongylus colubriformis</name>
    <name type="common">Black scour worm</name>
    <dbReference type="NCBI Taxonomy" id="6319"/>
    <lineage>
        <taxon>Eukaryota</taxon>
        <taxon>Metazoa</taxon>
        <taxon>Ecdysozoa</taxon>
        <taxon>Nematoda</taxon>
        <taxon>Chromadorea</taxon>
        <taxon>Rhabditida</taxon>
        <taxon>Rhabditina</taxon>
        <taxon>Rhabditomorpha</taxon>
        <taxon>Strongyloidea</taxon>
        <taxon>Trichostrongylidae</taxon>
        <taxon>Trichostrongylus</taxon>
    </lineage>
</organism>
<keyword evidence="2" id="KW-0732">Signal</keyword>
<feature type="chain" id="PRO_5043043551" evidence="2">
    <location>
        <begin position="21"/>
        <end position="409"/>
    </location>
</feature>
<dbReference type="Proteomes" id="UP001331761">
    <property type="component" value="Unassembled WGS sequence"/>
</dbReference>
<evidence type="ECO:0000313" key="4">
    <source>
        <dbReference type="Proteomes" id="UP001331761"/>
    </source>
</evidence>
<dbReference type="AlphaFoldDB" id="A0AAN8FIM4"/>
<name>A0AAN8FIM4_TRICO</name>
<feature type="region of interest" description="Disordered" evidence="1">
    <location>
        <begin position="233"/>
        <end position="262"/>
    </location>
</feature>